<dbReference type="InterPro" id="IPR038550">
    <property type="entry name" value="GPCR_3_9-Cys_sf"/>
</dbReference>
<keyword evidence="8 12" id="KW-0472">Membrane</keyword>
<keyword evidence="5 13" id="KW-0732">Signal</keyword>
<evidence type="ECO:0000256" key="13">
    <source>
        <dbReference type="SAM" id="SignalP"/>
    </source>
</evidence>
<sequence>MVLLWALFTLLTPVWTGDQPVCKQWEKFDLLSLFKTGDIVLGGIFSLHSNVEYRKLSFARQPEALECKTFDFREFRFVQAMLFAIEEINRNPTLLPNLTLGYQIYDSCGMPSLSIKAALEILDGRRDAVSEDNCRNVNAIVGDSGSSQSAAVSRQLSPFRIPMVSYFSTCGCLSNKKEHPSFFRTIPSDYFQAKALAQLVKRFGWNWIGTIKSDNDYGNFGMQAFTEAVQQLGVCIAFSESFYRTYPRDKLLKTVRVMKEANTKVIVAFVAEGDMEILLKEIARQNIRGIQWIGSEAWISTSILPLEESRTFLTGALGISIPQSNIPGFKAFLYQAHPSANPGNSLLREFWETTFNCRLNSAENQNNGTEETSECTGRENLQTIKNIYTDASQLRVTYNVYKATYAIAHALHHMLGCDAVGKAFWNNTCDNPSDFQSQQLLQYLKTVNFTTKTGEIVHFNENGDPVAKYDIVNWQSDGNGTDVVTVGYYDGSASLGEEFTINEEAIVWSEGRRKVPQALCSESCTAGRRKAARKGQSICCFDCVECAEGEISNVTDSIACLKCPWDYWPNKQRNQCIPKMIEFLSFEEIMGIIIVTLALLGTGFTVTVTVIFCVHINTPIVKANNAELSFLLLFALVLCFLCSITFIGKPSNWSCMLRHTVFGITFVLCVSCVLGKTLVVMMAFNTTLPNNNMMKWFGPVQQRLAIFILTFIQCLICMVWLITSPPYPLKNANYFKDIIILECDVGSVTTFYLVLGYIGFLSCVCFVVAFLARRLPNNFNEAKFITFSMLIFCAVWITFIPAYVSSPGKYMVAVEVFAILASSFGLLVCIFVPKCYIILLQPEKNTKKHLIRNVT</sequence>
<evidence type="ECO:0000256" key="10">
    <source>
        <dbReference type="ARBA" id="ARBA00023180"/>
    </source>
</evidence>
<evidence type="ECO:0000256" key="8">
    <source>
        <dbReference type="ARBA" id="ARBA00023136"/>
    </source>
</evidence>
<comment type="similarity">
    <text evidence="2">Belongs to the G-protein coupled receptor 3 family.</text>
</comment>
<evidence type="ECO:0000256" key="9">
    <source>
        <dbReference type="ARBA" id="ARBA00023170"/>
    </source>
</evidence>
<dbReference type="InterPro" id="IPR000337">
    <property type="entry name" value="GPCR_3"/>
</dbReference>
<dbReference type="PROSITE" id="PS50259">
    <property type="entry name" value="G_PROTEIN_RECEP_F3_4"/>
    <property type="match status" value="1"/>
</dbReference>
<dbReference type="STRING" id="137246.A0A401SPE4"/>
<dbReference type="PANTHER" id="PTHR24061:SF528">
    <property type="entry name" value="C-FAMILY ODORANT RECEPTOR OLFCD2-RELATED"/>
    <property type="match status" value="1"/>
</dbReference>
<keyword evidence="11" id="KW-0807">Transducer</keyword>
<comment type="caution">
    <text evidence="15">The sequence shown here is derived from an EMBL/GenBank/DDBJ whole genome shotgun (WGS) entry which is preliminary data.</text>
</comment>
<dbReference type="SUPFAM" id="SSF53822">
    <property type="entry name" value="Periplasmic binding protein-like I"/>
    <property type="match status" value="1"/>
</dbReference>
<dbReference type="Gene3D" id="2.10.50.30">
    <property type="entry name" value="GPCR, family 3, nine cysteines domain"/>
    <property type="match status" value="1"/>
</dbReference>
<feature type="transmembrane region" description="Helical" evidence="12">
    <location>
        <begin position="589"/>
        <end position="616"/>
    </location>
</feature>
<dbReference type="InterPro" id="IPR011500">
    <property type="entry name" value="GPCR_3_9-Cys_dom"/>
</dbReference>
<feature type="transmembrane region" description="Helical" evidence="12">
    <location>
        <begin position="704"/>
        <end position="723"/>
    </location>
</feature>
<dbReference type="InterPro" id="IPR004073">
    <property type="entry name" value="GPCR_3_vmron_rcpt_2"/>
</dbReference>
<dbReference type="PRINTS" id="PR00248">
    <property type="entry name" value="GPCRMGR"/>
</dbReference>
<dbReference type="InterPro" id="IPR000068">
    <property type="entry name" value="GPCR_3_Ca_sens_rcpt-rel"/>
</dbReference>
<feature type="signal peptide" evidence="13">
    <location>
        <begin position="1"/>
        <end position="16"/>
    </location>
</feature>
<evidence type="ECO:0000256" key="2">
    <source>
        <dbReference type="ARBA" id="ARBA00007242"/>
    </source>
</evidence>
<evidence type="ECO:0000313" key="16">
    <source>
        <dbReference type="Proteomes" id="UP000287033"/>
    </source>
</evidence>
<evidence type="ECO:0000256" key="5">
    <source>
        <dbReference type="ARBA" id="ARBA00022729"/>
    </source>
</evidence>
<dbReference type="GO" id="GO:0004930">
    <property type="term" value="F:G protein-coupled receptor activity"/>
    <property type="evidence" value="ECO:0007669"/>
    <property type="project" value="UniProtKB-KW"/>
</dbReference>
<proteinExistence type="inferred from homology"/>
<keyword evidence="16" id="KW-1185">Reference proteome</keyword>
<keyword evidence="6 12" id="KW-1133">Transmembrane helix</keyword>
<feature type="transmembrane region" description="Helical" evidence="12">
    <location>
        <begin position="751"/>
        <end position="772"/>
    </location>
</feature>
<reference evidence="15 16" key="1">
    <citation type="journal article" date="2018" name="Nat. Ecol. Evol.">
        <title>Shark genomes provide insights into elasmobranch evolution and the origin of vertebrates.</title>
        <authorList>
            <person name="Hara Y"/>
            <person name="Yamaguchi K"/>
            <person name="Onimaru K"/>
            <person name="Kadota M"/>
            <person name="Koyanagi M"/>
            <person name="Keeley SD"/>
            <person name="Tatsumi K"/>
            <person name="Tanaka K"/>
            <person name="Motone F"/>
            <person name="Kageyama Y"/>
            <person name="Nozu R"/>
            <person name="Adachi N"/>
            <person name="Nishimura O"/>
            <person name="Nakagawa R"/>
            <person name="Tanegashima C"/>
            <person name="Kiyatake I"/>
            <person name="Matsumoto R"/>
            <person name="Murakumo K"/>
            <person name="Nishida K"/>
            <person name="Terakita A"/>
            <person name="Kuratani S"/>
            <person name="Sato K"/>
            <person name="Hyodo S Kuraku.S."/>
        </authorList>
    </citation>
    <scope>NUCLEOTIDE SEQUENCE [LARGE SCALE GENOMIC DNA]</scope>
</reference>
<keyword evidence="7" id="KW-0297">G-protein coupled receptor</keyword>
<dbReference type="FunFam" id="3.40.50.2300:FF:000475">
    <property type="entry name" value="Olfactory receptor C family, g2"/>
    <property type="match status" value="1"/>
</dbReference>
<keyword evidence="10" id="KW-0325">Glycoprotein</keyword>
<name>A0A401SPE4_CHIPU</name>
<dbReference type="Proteomes" id="UP000287033">
    <property type="component" value="Unassembled WGS sequence"/>
</dbReference>
<evidence type="ECO:0000256" key="4">
    <source>
        <dbReference type="ARBA" id="ARBA00022692"/>
    </source>
</evidence>
<dbReference type="Pfam" id="PF00003">
    <property type="entry name" value="7tm_3"/>
    <property type="match status" value="1"/>
</dbReference>
<evidence type="ECO:0000256" key="12">
    <source>
        <dbReference type="SAM" id="Phobius"/>
    </source>
</evidence>
<evidence type="ECO:0000259" key="14">
    <source>
        <dbReference type="PROSITE" id="PS50259"/>
    </source>
</evidence>
<keyword evidence="4 12" id="KW-0812">Transmembrane</keyword>
<feature type="chain" id="PRO_5019001960" description="G-protein coupled receptors family 3 profile domain-containing protein" evidence="13">
    <location>
        <begin position="17"/>
        <end position="855"/>
    </location>
</feature>
<dbReference type="GO" id="GO:0005886">
    <property type="term" value="C:plasma membrane"/>
    <property type="evidence" value="ECO:0007669"/>
    <property type="project" value="UniProtKB-SubCell"/>
</dbReference>
<dbReference type="CDD" id="cd06364">
    <property type="entry name" value="PBP1_CaSR"/>
    <property type="match status" value="1"/>
</dbReference>
<dbReference type="PROSITE" id="PS00981">
    <property type="entry name" value="G_PROTEIN_RECEP_F3_3"/>
    <property type="match status" value="1"/>
</dbReference>
<evidence type="ECO:0000256" key="11">
    <source>
        <dbReference type="ARBA" id="ARBA00023224"/>
    </source>
</evidence>
<dbReference type="PANTHER" id="PTHR24061">
    <property type="entry name" value="CALCIUM-SENSING RECEPTOR-RELATED"/>
    <property type="match status" value="1"/>
</dbReference>
<evidence type="ECO:0000256" key="1">
    <source>
        <dbReference type="ARBA" id="ARBA00004651"/>
    </source>
</evidence>
<dbReference type="Pfam" id="PF07562">
    <property type="entry name" value="NCD3G"/>
    <property type="match status" value="1"/>
</dbReference>
<dbReference type="Pfam" id="PF01094">
    <property type="entry name" value="ANF_receptor"/>
    <property type="match status" value="1"/>
</dbReference>
<dbReference type="FunFam" id="3.40.50.2300:FF:000016">
    <property type="entry name" value="Taste 1 receptor member 2"/>
    <property type="match status" value="1"/>
</dbReference>
<keyword evidence="9" id="KW-0675">Receptor</keyword>
<dbReference type="InterPro" id="IPR028082">
    <property type="entry name" value="Peripla_BP_I"/>
</dbReference>
<dbReference type="FunFam" id="2.10.50.30:FF:000002">
    <property type="entry name" value="Vomeronasal 2 receptor, h1"/>
    <property type="match status" value="1"/>
</dbReference>
<feature type="domain" description="G-protein coupled receptors family 3 profile" evidence="14">
    <location>
        <begin position="590"/>
        <end position="849"/>
    </location>
</feature>
<dbReference type="PRINTS" id="PR01535">
    <property type="entry name" value="VOMERONASL2R"/>
</dbReference>
<comment type="subcellular location">
    <subcellularLocation>
        <location evidence="1">Cell membrane</location>
        <topology evidence="1">Multi-pass membrane protein</topology>
    </subcellularLocation>
</comment>
<dbReference type="InterPro" id="IPR017979">
    <property type="entry name" value="GPCR_3_CS"/>
</dbReference>
<keyword evidence="3" id="KW-1003">Cell membrane</keyword>
<feature type="transmembrane region" description="Helical" evidence="12">
    <location>
        <begin position="784"/>
        <end position="804"/>
    </location>
</feature>
<evidence type="ECO:0000256" key="6">
    <source>
        <dbReference type="ARBA" id="ARBA00022989"/>
    </source>
</evidence>
<evidence type="ECO:0000256" key="7">
    <source>
        <dbReference type="ARBA" id="ARBA00023040"/>
    </source>
</evidence>
<dbReference type="EMBL" id="BEZZ01000422">
    <property type="protein sequence ID" value="GCC32250.1"/>
    <property type="molecule type" value="Genomic_DNA"/>
</dbReference>
<feature type="transmembrane region" description="Helical" evidence="12">
    <location>
        <begin position="628"/>
        <end position="648"/>
    </location>
</feature>
<accession>A0A401SPE4</accession>
<organism evidence="15 16">
    <name type="scientific">Chiloscyllium punctatum</name>
    <name type="common">Brownbanded bambooshark</name>
    <name type="synonym">Hemiscyllium punctatum</name>
    <dbReference type="NCBI Taxonomy" id="137246"/>
    <lineage>
        <taxon>Eukaryota</taxon>
        <taxon>Metazoa</taxon>
        <taxon>Chordata</taxon>
        <taxon>Craniata</taxon>
        <taxon>Vertebrata</taxon>
        <taxon>Chondrichthyes</taxon>
        <taxon>Elasmobranchii</taxon>
        <taxon>Galeomorphii</taxon>
        <taxon>Galeoidea</taxon>
        <taxon>Orectolobiformes</taxon>
        <taxon>Hemiscylliidae</taxon>
        <taxon>Chiloscyllium</taxon>
    </lineage>
</organism>
<dbReference type="OrthoDB" id="5984008at2759"/>
<dbReference type="FunFam" id="3.40.50.2300:FF:000067">
    <property type="entry name" value="Olfactory receptor C family, h1"/>
    <property type="match status" value="1"/>
</dbReference>
<evidence type="ECO:0000313" key="15">
    <source>
        <dbReference type="EMBL" id="GCC32250.1"/>
    </source>
</evidence>
<dbReference type="OMA" id="TIVCERT"/>
<dbReference type="CDD" id="cd15283">
    <property type="entry name" value="7tmC_V2R_pheromone"/>
    <property type="match status" value="1"/>
</dbReference>
<feature type="transmembrane region" description="Helical" evidence="12">
    <location>
        <begin position="816"/>
        <end position="839"/>
    </location>
</feature>
<gene>
    <name evidence="15" type="ORF">chiPu_0010711</name>
</gene>
<dbReference type="Gene3D" id="3.40.50.2300">
    <property type="match status" value="2"/>
</dbReference>
<dbReference type="InterPro" id="IPR017978">
    <property type="entry name" value="GPCR_3_C"/>
</dbReference>
<evidence type="ECO:0000256" key="3">
    <source>
        <dbReference type="ARBA" id="ARBA00022475"/>
    </source>
</evidence>
<dbReference type="InterPro" id="IPR001828">
    <property type="entry name" value="ANF_lig-bd_rcpt"/>
</dbReference>
<protein>
    <recommendedName>
        <fullName evidence="14">G-protein coupled receptors family 3 profile domain-containing protein</fullName>
    </recommendedName>
</protein>
<dbReference type="AlphaFoldDB" id="A0A401SPE4"/>
<feature type="transmembrane region" description="Helical" evidence="12">
    <location>
        <begin position="660"/>
        <end position="684"/>
    </location>
</feature>